<protein>
    <recommendedName>
        <fullName evidence="2">Type II secretion system protein H</fullName>
    </recommendedName>
    <alternativeName>
        <fullName evidence="10">General secretion pathway protein H</fullName>
    </alternativeName>
</protein>
<dbReference type="Pfam" id="PF12019">
    <property type="entry name" value="GspH"/>
    <property type="match status" value="1"/>
</dbReference>
<evidence type="ECO:0000256" key="10">
    <source>
        <dbReference type="ARBA" id="ARBA00030775"/>
    </source>
</evidence>
<keyword evidence="6 11" id="KW-0812">Transmembrane</keyword>
<dbReference type="OrthoDB" id="8481584at2"/>
<organism evidence="13 14">
    <name type="scientific">Crenothrix polyspora</name>
    <dbReference type="NCBI Taxonomy" id="360316"/>
    <lineage>
        <taxon>Bacteria</taxon>
        <taxon>Pseudomonadati</taxon>
        <taxon>Pseudomonadota</taxon>
        <taxon>Gammaproteobacteria</taxon>
        <taxon>Methylococcales</taxon>
        <taxon>Crenotrichaceae</taxon>
        <taxon>Crenothrix</taxon>
    </lineage>
</organism>
<dbReference type="NCBIfam" id="TIGR02532">
    <property type="entry name" value="IV_pilin_GFxxxE"/>
    <property type="match status" value="1"/>
</dbReference>
<dbReference type="GO" id="GO:0015628">
    <property type="term" value="P:protein secretion by the type II secretion system"/>
    <property type="evidence" value="ECO:0007669"/>
    <property type="project" value="InterPro"/>
</dbReference>
<dbReference type="InterPro" id="IPR045584">
    <property type="entry name" value="Pilin-like"/>
</dbReference>
<dbReference type="EMBL" id="FUKI01000156">
    <property type="protein sequence ID" value="SJM95748.1"/>
    <property type="molecule type" value="Genomic_DNA"/>
</dbReference>
<dbReference type="Proteomes" id="UP000195667">
    <property type="component" value="Unassembled WGS sequence"/>
</dbReference>
<evidence type="ECO:0000256" key="3">
    <source>
        <dbReference type="ARBA" id="ARBA00022475"/>
    </source>
</evidence>
<comment type="similarity">
    <text evidence="9">Belongs to the GSP H family.</text>
</comment>
<keyword evidence="14" id="KW-1185">Reference proteome</keyword>
<evidence type="ECO:0000256" key="8">
    <source>
        <dbReference type="ARBA" id="ARBA00023136"/>
    </source>
</evidence>
<dbReference type="InterPro" id="IPR022346">
    <property type="entry name" value="T2SS_GspH"/>
</dbReference>
<dbReference type="Pfam" id="PF07963">
    <property type="entry name" value="N_methyl"/>
    <property type="match status" value="1"/>
</dbReference>
<keyword evidence="4" id="KW-0488">Methylation</keyword>
<evidence type="ECO:0000256" key="4">
    <source>
        <dbReference type="ARBA" id="ARBA00022481"/>
    </source>
</evidence>
<feature type="domain" description="General secretion pathway GspH" evidence="12">
    <location>
        <begin position="64"/>
        <end position="161"/>
    </location>
</feature>
<keyword evidence="5" id="KW-0997">Cell inner membrane</keyword>
<evidence type="ECO:0000256" key="2">
    <source>
        <dbReference type="ARBA" id="ARBA00021549"/>
    </source>
</evidence>
<proteinExistence type="inferred from homology"/>
<evidence type="ECO:0000313" key="13">
    <source>
        <dbReference type="EMBL" id="SJM95748.1"/>
    </source>
</evidence>
<sequence length="172" mass="18866">MLTLKSQQSPPIQRQRYLSSGTLQRNQGFTLLELIVVLVIMVLGFSAISMNLSSGNDSTELKATARDIASALRGAKGLATVSHKETTLTIDFAENSYVVSGHDKIYEIPQDIDTTMRTGQKELAEANGQGSIRFFPDGSSSGGWIKLERGKLAWRINVNWLTGHIELQDAVE</sequence>
<name>A0A1R4HHM1_9GAMM</name>
<evidence type="ECO:0000256" key="7">
    <source>
        <dbReference type="ARBA" id="ARBA00022989"/>
    </source>
</evidence>
<evidence type="ECO:0000256" key="9">
    <source>
        <dbReference type="ARBA" id="ARBA00025772"/>
    </source>
</evidence>
<dbReference type="InterPro" id="IPR012902">
    <property type="entry name" value="N_methyl_site"/>
</dbReference>
<keyword evidence="8 11" id="KW-0472">Membrane</keyword>
<gene>
    <name evidence="13" type="ORF">CRENPOLYSF1_770057</name>
</gene>
<comment type="subcellular location">
    <subcellularLocation>
        <location evidence="1">Cell inner membrane</location>
        <topology evidence="1">Single-pass membrane protein</topology>
    </subcellularLocation>
</comment>
<evidence type="ECO:0000256" key="1">
    <source>
        <dbReference type="ARBA" id="ARBA00004377"/>
    </source>
</evidence>
<dbReference type="GO" id="GO:0005886">
    <property type="term" value="C:plasma membrane"/>
    <property type="evidence" value="ECO:0007669"/>
    <property type="project" value="UniProtKB-SubCell"/>
</dbReference>
<dbReference type="SUPFAM" id="SSF54523">
    <property type="entry name" value="Pili subunits"/>
    <property type="match status" value="1"/>
</dbReference>
<evidence type="ECO:0000259" key="12">
    <source>
        <dbReference type="Pfam" id="PF12019"/>
    </source>
</evidence>
<keyword evidence="7 11" id="KW-1133">Transmembrane helix</keyword>
<evidence type="ECO:0000256" key="11">
    <source>
        <dbReference type="SAM" id="Phobius"/>
    </source>
</evidence>
<evidence type="ECO:0000313" key="14">
    <source>
        <dbReference type="Proteomes" id="UP000195667"/>
    </source>
</evidence>
<evidence type="ECO:0000256" key="6">
    <source>
        <dbReference type="ARBA" id="ARBA00022692"/>
    </source>
</evidence>
<evidence type="ECO:0000256" key="5">
    <source>
        <dbReference type="ARBA" id="ARBA00022519"/>
    </source>
</evidence>
<feature type="transmembrane region" description="Helical" evidence="11">
    <location>
        <begin position="28"/>
        <end position="48"/>
    </location>
</feature>
<dbReference type="AlphaFoldDB" id="A0A1R4HHM1"/>
<dbReference type="GO" id="GO:0015627">
    <property type="term" value="C:type II protein secretion system complex"/>
    <property type="evidence" value="ECO:0007669"/>
    <property type="project" value="InterPro"/>
</dbReference>
<keyword evidence="3" id="KW-1003">Cell membrane</keyword>
<accession>A0A1R4HHM1</accession>
<reference evidence="14" key="1">
    <citation type="submission" date="2017-02" db="EMBL/GenBank/DDBJ databases">
        <authorList>
            <person name="Daims H."/>
        </authorList>
    </citation>
    <scope>NUCLEOTIDE SEQUENCE [LARGE SCALE GENOMIC DNA]</scope>
</reference>